<organism evidence="1 2">
    <name type="scientific">Scutellospora calospora</name>
    <dbReference type="NCBI Taxonomy" id="85575"/>
    <lineage>
        <taxon>Eukaryota</taxon>
        <taxon>Fungi</taxon>
        <taxon>Fungi incertae sedis</taxon>
        <taxon>Mucoromycota</taxon>
        <taxon>Glomeromycotina</taxon>
        <taxon>Glomeromycetes</taxon>
        <taxon>Diversisporales</taxon>
        <taxon>Gigasporaceae</taxon>
        <taxon>Scutellospora</taxon>
    </lineage>
</organism>
<dbReference type="EMBL" id="CAJVPM010001038">
    <property type="protein sequence ID" value="CAG8458049.1"/>
    <property type="molecule type" value="Genomic_DNA"/>
</dbReference>
<evidence type="ECO:0000313" key="1">
    <source>
        <dbReference type="EMBL" id="CAG8458049.1"/>
    </source>
</evidence>
<sequence>MSYFRNFETSAPELCKLATRILSIPSLSAASKYNWSAFSYIYKKKRAQLTNERVLKLVYIYSNYKLICLRQECSDIAKALAQLNNRTTQPLNQRDIEILDPVENDDLNDSYEKILVENANEELIEDYSNIEETDSKDIDYEEIDSENK</sequence>
<accession>A0ACA9K9E7</accession>
<keyword evidence="2" id="KW-1185">Reference proteome</keyword>
<evidence type="ECO:0000313" key="2">
    <source>
        <dbReference type="Proteomes" id="UP000789860"/>
    </source>
</evidence>
<dbReference type="Proteomes" id="UP000789860">
    <property type="component" value="Unassembled WGS sequence"/>
</dbReference>
<name>A0ACA9K9E7_9GLOM</name>
<protein>
    <submittedName>
        <fullName evidence="1">5601_t:CDS:1</fullName>
    </submittedName>
</protein>
<proteinExistence type="predicted"/>
<gene>
    <name evidence="1" type="ORF">SCALOS_LOCUS1489</name>
</gene>
<reference evidence="1" key="1">
    <citation type="submission" date="2021-06" db="EMBL/GenBank/DDBJ databases">
        <authorList>
            <person name="Kallberg Y."/>
            <person name="Tangrot J."/>
            <person name="Rosling A."/>
        </authorList>
    </citation>
    <scope>NUCLEOTIDE SEQUENCE</scope>
    <source>
        <strain evidence="1">AU212A</strain>
    </source>
</reference>
<comment type="caution">
    <text evidence="1">The sequence shown here is derived from an EMBL/GenBank/DDBJ whole genome shotgun (WGS) entry which is preliminary data.</text>
</comment>